<reference evidence="2 3" key="1">
    <citation type="journal article" date="2018" name="Nat. Ecol. Evol.">
        <title>Genomic signatures of mitonuclear coevolution across populations of Tigriopus californicus.</title>
        <authorList>
            <person name="Barreto F.S."/>
            <person name="Watson E.T."/>
            <person name="Lima T.G."/>
            <person name="Willett C.S."/>
            <person name="Edmands S."/>
            <person name="Li W."/>
            <person name="Burton R.S."/>
        </authorList>
    </citation>
    <scope>NUCLEOTIDE SEQUENCE [LARGE SCALE GENOMIC DNA]</scope>
    <source>
        <strain evidence="2 3">San Diego</strain>
    </source>
</reference>
<protein>
    <submittedName>
        <fullName evidence="2">Uncharacterized protein</fullName>
    </submittedName>
</protein>
<keyword evidence="3" id="KW-1185">Reference proteome</keyword>
<dbReference type="EMBL" id="VCGU01000005">
    <property type="protein sequence ID" value="TRY74783.1"/>
    <property type="molecule type" value="Genomic_DNA"/>
</dbReference>
<evidence type="ECO:0000313" key="3">
    <source>
        <dbReference type="Proteomes" id="UP000318571"/>
    </source>
</evidence>
<evidence type="ECO:0000313" key="2">
    <source>
        <dbReference type="EMBL" id="TRY74783.1"/>
    </source>
</evidence>
<feature type="compositionally biased region" description="Low complexity" evidence="1">
    <location>
        <begin position="8"/>
        <end position="19"/>
    </location>
</feature>
<proteinExistence type="predicted"/>
<name>A0A553PAS4_TIGCA</name>
<evidence type="ECO:0000256" key="1">
    <source>
        <dbReference type="SAM" id="MobiDB-lite"/>
    </source>
</evidence>
<accession>A0A553PAS4</accession>
<feature type="region of interest" description="Disordered" evidence="1">
    <location>
        <begin position="1"/>
        <end position="42"/>
    </location>
</feature>
<dbReference type="Proteomes" id="UP000318571">
    <property type="component" value="Chromosome 2"/>
</dbReference>
<comment type="caution">
    <text evidence="2">The sequence shown here is derived from an EMBL/GenBank/DDBJ whole genome shotgun (WGS) entry which is preliminary data.</text>
</comment>
<sequence>MLVRASTRASQGRSALSRSAARRADHGTAAPPRPRPTGLGPADIIAEESVSLEASANLAYGGPLQEISAHRRLAHLQPRSNAKLTALSWIRSDRWPLHALARD</sequence>
<organism evidence="2 3">
    <name type="scientific">Tigriopus californicus</name>
    <name type="common">Marine copepod</name>
    <dbReference type="NCBI Taxonomy" id="6832"/>
    <lineage>
        <taxon>Eukaryota</taxon>
        <taxon>Metazoa</taxon>
        <taxon>Ecdysozoa</taxon>
        <taxon>Arthropoda</taxon>
        <taxon>Crustacea</taxon>
        <taxon>Multicrustacea</taxon>
        <taxon>Hexanauplia</taxon>
        <taxon>Copepoda</taxon>
        <taxon>Harpacticoida</taxon>
        <taxon>Harpacticidae</taxon>
        <taxon>Tigriopus</taxon>
    </lineage>
</organism>
<dbReference type="AlphaFoldDB" id="A0A553PAS4"/>
<gene>
    <name evidence="2" type="ORF">TCAL_15570</name>
</gene>